<dbReference type="Pfam" id="PF13432">
    <property type="entry name" value="TPR_16"/>
    <property type="match status" value="1"/>
</dbReference>
<feature type="repeat" description="TPR" evidence="3">
    <location>
        <begin position="147"/>
        <end position="180"/>
    </location>
</feature>
<gene>
    <name evidence="4" type="ORF">CLV41_111124</name>
</gene>
<dbReference type="InterPro" id="IPR051685">
    <property type="entry name" value="Ycf3/AcsC/BcsC/TPR_MFPF"/>
</dbReference>
<dbReference type="SUPFAM" id="SSF81901">
    <property type="entry name" value="HCP-like"/>
    <property type="match status" value="1"/>
</dbReference>
<comment type="caution">
    <text evidence="4">The sequence shown here is derived from an EMBL/GenBank/DDBJ whole genome shotgun (WGS) entry which is preliminary data.</text>
</comment>
<keyword evidence="5" id="KW-1185">Reference proteome</keyword>
<evidence type="ECO:0000313" key="5">
    <source>
        <dbReference type="Proteomes" id="UP000236959"/>
    </source>
</evidence>
<dbReference type="AlphaFoldDB" id="A0A2S3UMT8"/>
<dbReference type="PANTHER" id="PTHR44943:SF8">
    <property type="entry name" value="TPR REPEAT-CONTAINING PROTEIN MJ0263"/>
    <property type="match status" value="1"/>
</dbReference>
<keyword evidence="1" id="KW-0677">Repeat</keyword>
<dbReference type="InterPro" id="IPR011990">
    <property type="entry name" value="TPR-like_helical_dom_sf"/>
</dbReference>
<feature type="repeat" description="TPR" evidence="3">
    <location>
        <begin position="44"/>
        <end position="77"/>
    </location>
</feature>
<dbReference type="PROSITE" id="PS50005">
    <property type="entry name" value="TPR"/>
    <property type="match status" value="2"/>
</dbReference>
<protein>
    <submittedName>
        <fullName evidence="4">Tetratricopeptide (TPR) repeat protein</fullName>
    </submittedName>
</protein>
<dbReference type="PANTHER" id="PTHR44943">
    <property type="entry name" value="CELLULOSE SYNTHASE OPERON PROTEIN C"/>
    <property type="match status" value="1"/>
</dbReference>
<dbReference type="InterPro" id="IPR019734">
    <property type="entry name" value="TPR_rpt"/>
</dbReference>
<dbReference type="RefSeq" id="WP_103224517.1">
    <property type="nucleotide sequence ID" value="NZ_PPCN01000011.1"/>
</dbReference>
<dbReference type="SUPFAM" id="SSF53756">
    <property type="entry name" value="UDP-Glycosyltransferase/glycogen phosphorylase"/>
    <property type="match status" value="1"/>
</dbReference>
<dbReference type="Pfam" id="PF13181">
    <property type="entry name" value="TPR_8"/>
    <property type="match status" value="1"/>
</dbReference>
<accession>A0A2S3UMT8</accession>
<evidence type="ECO:0000313" key="4">
    <source>
        <dbReference type="EMBL" id="POF28873.1"/>
    </source>
</evidence>
<organism evidence="4 5">
    <name type="scientific">Roseibium marinum</name>
    <dbReference type="NCBI Taxonomy" id="281252"/>
    <lineage>
        <taxon>Bacteria</taxon>
        <taxon>Pseudomonadati</taxon>
        <taxon>Pseudomonadota</taxon>
        <taxon>Alphaproteobacteria</taxon>
        <taxon>Hyphomicrobiales</taxon>
        <taxon>Stappiaceae</taxon>
        <taxon>Roseibium</taxon>
    </lineage>
</organism>
<keyword evidence="2 3" id="KW-0802">TPR repeat</keyword>
<dbReference type="Gene3D" id="1.25.40.10">
    <property type="entry name" value="Tetratricopeptide repeat domain"/>
    <property type="match status" value="2"/>
</dbReference>
<dbReference type="Proteomes" id="UP000236959">
    <property type="component" value="Unassembled WGS sequence"/>
</dbReference>
<evidence type="ECO:0000256" key="1">
    <source>
        <dbReference type="ARBA" id="ARBA00022737"/>
    </source>
</evidence>
<dbReference type="OrthoDB" id="6193797at2"/>
<sequence>MATQTAPNPIREKMLKGLALQKAGEVKQAQRCYKQILKKTPNNPDALNLLGVTYRQLGNPKRAIEFIQKAIAANNNHAPFYANLARAMLDIGTDSESLLLVCDKALSLNPKEREARNMKSIALTNLKRYEEAELILQSLLVEDPEYLEAYQNYAVLLMNADKAEHAITFFTKSIMLDPTNPVNFIHRSRCRQKLKQFEPSQYELTEALERFPDNSDIQHEAARLLFSMNETAKAIQYARKSYETDPRNFHKCVTLGVILLMHGDQVESLEMMKLAENLSGGSNQTVNWNLSLAYLANGDLEHGWRLHTARFDDPSAQVTRRKFDVPAWEGEDISDKTVLVWADQGLGDALKAGTMLPQLAEKAGKVIVEVSQKGATFMQHSFPEIECRTARMNAQFESTASDFDVTANISDLVDFFRPDLESFKSAPSPVYSFQKDRARAYLERLQGYGDKPVIGFSWRSKNLAAHRARYYLSAPAISPVLESRDAIFVNLQYKAIQKEIEFFRTKFPGKFEFFEEVDLFDDLLGAAALTAICDFVVSANTSVADMAGILNIPCIRFGQQEPALLLGQKNPPWYPSMTYMRPYTDRPCAEFVPEIIAELDRQMENWTPEPRNKRLGL</sequence>
<evidence type="ECO:0000256" key="3">
    <source>
        <dbReference type="PROSITE-ProRule" id="PRU00339"/>
    </source>
</evidence>
<dbReference type="SMART" id="SM00028">
    <property type="entry name" value="TPR"/>
    <property type="match status" value="5"/>
</dbReference>
<name>A0A2S3UMT8_9HYPH</name>
<proteinExistence type="predicted"/>
<reference evidence="4 5" key="1">
    <citation type="submission" date="2018-01" db="EMBL/GenBank/DDBJ databases">
        <title>Genomic Encyclopedia of Archaeal and Bacterial Type Strains, Phase II (KMG-II): from individual species to whole genera.</title>
        <authorList>
            <person name="Goeker M."/>
        </authorList>
    </citation>
    <scope>NUCLEOTIDE SEQUENCE [LARGE SCALE GENOMIC DNA]</scope>
    <source>
        <strain evidence="4 5">DSM 17023</strain>
    </source>
</reference>
<dbReference type="EMBL" id="PPCN01000011">
    <property type="protein sequence ID" value="POF28873.1"/>
    <property type="molecule type" value="Genomic_DNA"/>
</dbReference>
<evidence type="ECO:0000256" key="2">
    <source>
        <dbReference type="ARBA" id="ARBA00022803"/>
    </source>
</evidence>